<proteinExistence type="predicted"/>
<gene>
    <name evidence="3" type="ORF">GCM10010384_34770</name>
</gene>
<reference evidence="4" key="1">
    <citation type="journal article" date="2019" name="Int. J. Syst. Evol. Microbiol.">
        <title>The Global Catalogue of Microorganisms (GCM) 10K type strain sequencing project: providing services to taxonomists for standard genome sequencing and annotation.</title>
        <authorList>
            <consortium name="The Broad Institute Genomics Platform"/>
            <consortium name="The Broad Institute Genome Sequencing Center for Infectious Disease"/>
            <person name="Wu L."/>
            <person name="Ma J."/>
        </authorList>
    </citation>
    <scope>NUCLEOTIDE SEQUENCE [LARGE SCALE GENOMIC DNA]</scope>
    <source>
        <strain evidence="4">JCM 4957</strain>
    </source>
</reference>
<evidence type="ECO:0000313" key="3">
    <source>
        <dbReference type="EMBL" id="GGY24834.1"/>
    </source>
</evidence>
<comment type="caution">
    <text evidence="3">The sequence shown here is derived from an EMBL/GenBank/DDBJ whole genome shotgun (WGS) entry which is preliminary data.</text>
</comment>
<dbReference type="EMBL" id="BMWE01000009">
    <property type="protein sequence ID" value="GGY24834.1"/>
    <property type="molecule type" value="Genomic_DNA"/>
</dbReference>
<evidence type="ECO:0000256" key="2">
    <source>
        <dbReference type="SAM" id="Phobius"/>
    </source>
</evidence>
<evidence type="ECO:0000256" key="1">
    <source>
        <dbReference type="SAM" id="MobiDB-lite"/>
    </source>
</evidence>
<keyword evidence="2" id="KW-0812">Transmembrane</keyword>
<dbReference type="Proteomes" id="UP000653308">
    <property type="component" value="Unassembled WGS sequence"/>
</dbReference>
<accession>A0ABQ2ZT74</accession>
<keyword evidence="4" id="KW-1185">Reference proteome</keyword>
<name>A0ABQ2ZT74_9ACTN</name>
<evidence type="ECO:0000313" key="4">
    <source>
        <dbReference type="Proteomes" id="UP000653308"/>
    </source>
</evidence>
<feature type="compositionally biased region" description="Pro residues" evidence="1">
    <location>
        <begin position="1"/>
        <end position="12"/>
    </location>
</feature>
<protein>
    <submittedName>
        <fullName evidence="3">Uncharacterized protein</fullName>
    </submittedName>
</protein>
<keyword evidence="2" id="KW-1133">Transmembrane helix</keyword>
<feature type="region of interest" description="Disordered" evidence="1">
    <location>
        <begin position="1"/>
        <end position="24"/>
    </location>
</feature>
<organism evidence="3 4">
    <name type="scientific">Streptomyces djakartensis</name>
    <dbReference type="NCBI Taxonomy" id="68193"/>
    <lineage>
        <taxon>Bacteria</taxon>
        <taxon>Bacillati</taxon>
        <taxon>Actinomycetota</taxon>
        <taxon>Actinomycetes</taxon>
        <taxon>Kitasatosporales</taxon>
        <taxon>Streptomycetaceae</taxon>
        <taxon>Streptomyces</taxon>
    </lineage>
</organism>
<feature type="transmembrane region" description="Helical" evidence="2">
    <location>
        <begin position="36"/>
        <end position="55"/>
    </location>
</feature>
<keyword evidence="2" id="KW-0472">Membrane</keyword>
<sequence length="61" mass="6426">MSVGPTDPPGHSPRPSRHGISDRGTAGWCRMSAAEALTGLLAVFLLTACTGYFVAQEFAYV</sequence>